<dbReference type="InterPro" id="IPR016161">
    <property type="entry name" value="Ald_DH/histidinol_DH"/>
</dbReference>
<dbReference type="RefSeq" id="WP_113290427.1">
    <property type="nucleotide sequence ID" value="NZ_QNTQ01000016.1"/>
</dbReference>
<comment type="caution">
    <text evidence="6">The sequence shown here is derived from an EMBL/GenBank/DDBJ whole genome shotgun (WGS) entry which is preliminary data.</text>
</comment>
<feature type="domain" description="Aldehyde dehydrogenase" evidence="5">
    <location>
        <begin position="28"/>
        <end position="490"/>
    </location>
</feature>
<keyword evidence="2 4" id="KW-0560">Oxidoreductase</keyword>
<evidence type="ECO:0000313" key="6">
    <source>
        <dbReference type="EMBL" id="RBI83498.1"/>
    </source>
</evidence>
<keyword evidence="7" id="KW-1185">Reference proteome</keyword>
<dbReference type="FunFam" id="3.40.309.10:FF:000012">
    <property type="entry name" value="Betaine aldehyde dehydrogenase"/>
    <property type="match status" value="1"/>
</dbReference>
<evidence type="ECO:0000259" key="5">
    <source>
        <dbReference type="Pfam" id="PF00171"/>
    </source>
</evidence>
<dbReference type="PROSITE" id="PS00070">
    <property type="entry name" value="ALDEHYDE_DEHYDR_CYS"/>
    <property type="match status" value="1"/>
</dbReference>
<dbReference type="Gene3D" id="3.40.605.10">
    <property type="entry name" value="Aldehyde Dehydrogenase, Chain A, domain 1"/>
    <property type="match status" value="1"/>
</dbReference>
<dbReference type="Pfam" id="PF00171">
    <property type="entry name" value="Aldedh"/>
    <property type="match status" value="1"/>
</dbReference>
<dbReference type="EMBL" id="QNTQ01000016">
    <property type="protein sequence ID" value="RBI83498.1"/>
    <property type="molecule type" value="Genomic_DNA"/>
</dbReference>
<reference evidence="6 7" key="1">
    <citation type="submission" date="2018-07" db="EMBL/GenBank/DDBJ databases">
        <title>Rhodosalinus sp. strain E84T genomic sequence and assembly.</title>
        <authorList>
            <person name="Liu Z.-W."/>
            <person name="Lu D.-C."/>
        </authorList>
    </citation>
    <scope>NUCLEOTIDE SEQUENCE [LARGE SCALE GENOMIC DNA]</scope>
    <source>
        <strain evidence="6 7">E84</strain>
    </source>
</reference>
<dbReference type="InterPro" id="IPR015590">
    <property type="entry name" value="Aldehyde_DH_dom"/>
</dbReference>
<dbReference type="InterPro" id="IPR016162">
    <property type="entry name" value="Ald_DH_N"/>
</dbReference>
<protein>
    <submittedName>
        <fullName evidence="6">Aldehyde dehydrogenase</fullName>
    </submittedName>
</protein>
<dbReference type="InterPro" id="IPR029510">
    <property type="entry name" value="Ald_DH_CS_GLU"/>
</dbReference>
<evidence type="ECO:0000256" key="1">
    <source>
        <dbReference type="ARBA" id="ARBA00009986"/>
    </source>
</evidence>
<dbReference type="AlphaFoldDB" id="A0A365U6W8"/>
<name>A0A365U6W8_9RHOB</name>
<comment type="similarity">
    <text evidence="1 4">Belongs to the aldehyde dehydrogenase family.</text>
</comment>
<gene>
    <name evidence="6" type="ORF">DRV85_15685</name>
</gene>
<evidence type="ECO:0000256" key="4">
    <source>
        <dbReference type="RuleBase" id="RU003345"/>
    </source>
</evidence>
<accession>A0A365U6W8</accession>
<dbReference type="InterPro" id="IPR016163">
    <property type="entry name" value="Ald_DH_C"/>
</dbReference>
<evidence type="ECO:0000256" key="2">
    <source>
        <dbReference type="ARBA" id="ARBA00023002"/>
    </source>
</evidence>
<dbReference type="PROSITE" id="PS00687">
    <property type="entry name" value="ALDEHYDE_DEHYDR_GLU"/>
    <property type="match status" value="1"/>
</dbReference>
<feature type="active site" evidence="3">
    <location>
        <position position="267"/>
    </location>
</feature>
<organism evidence="6 7">
    <name type="scientific">Rhodosalinus halophilus</name>
    <dbReference type="NCBI Taxonomy" id="2259333"/>
    <lineage>
        <taxon>Bacteria</taxon>
        <taxon>Pseudomonadati</taxon>
        <taxon>Pseudomonadota</taxon>
        <taxon>Alphaproteobacteria</taxon>
        <taxon>Rhodobacterales</taxon>
        <taxon>Paracoccaceae</taxon>
        <taxon>Rhodosalinus</taxon>
    </lineage>
</organism>
<dbReference type="FunFam" id="3.40.605.10:FF:000001">
    <property type="entry name" value="Aldehyde dehydrogenase 1"/>
    <property type="match status" value="1"/>
</dbReference>
<dbReference type="Gene3D" id="3.40.309.10">
    <property type="entry name" value="Aldehyde Dehydrogenase, Chain A, domain 2"/>
    <property type="match status" value="1"/>
</dbReference>
<dbReference type="GO" id="GO:0004030">
    <property type="term" value="F:aldehyde dehydrogenase [NAD(P)+] activity"/>
    <property type="evidence" value="ECO:0007669"/>
    <property type="project" value="UniProtKB-ARBA"/>
</dbReference>
<dbReference type="OrthoDB" id="9812625at2"/>
<evidence type="ECO:0000256" key="3">
    <source>
        <dbReference type="PROSITE-ProRule" id="PRU10007"/>
    </source>
</evidence>
<dbReference type="SUPFAM" id="SSF53720">
    <property type="entry name" value="ALDH-like"/>
    <property type="match status" value="1"/>
</dbReference>
<evidence type="ECO:0000313" key="7">
    <source>
        <dbReference type="Proteomes" id="UP000253370"/>
    </source>
</evidence>
<proteinExistence type="inferred from homology"/>
<sequence length="495" mass="52473">MKDDTPTDYHAIARGLAYPAQALIDGSFVPADSGRTFETRDPYTGAVLSQVPRCDARDVDRAAASARRAFESGAWSGLHPSERKAVLGRLADLIMENREELAVMEAVDAGKPVTDCLAIDIPETASCIRWHGEAQDKLYDQLAPSAPDAVGLIVREPLGVVGAVLPWNFPLMMMAWKIGPALATGNSVVVKPAEQTSLTALRLGALALEAGVPPGVLNVVTGFGPEAGEPLGRHMDVDAITFTGSTEVGRRFLEYAAQSNMKEVCLEMGGKSAAVVLEDAGDIEHIAELQANAIFWNMGENCTANSRIIAHAAVYDDLVAALARHAADWTVGDPLGPATKNGPLVSAEHLGKVAALVESGRREGARVVCGAEAGEGLCYKPTVFAEVTREMEIFQTEIFGPVVGVTKAESDAQAIELANATAYGLAATLYTRDVAKAHRYARALRAGTVSVNAYSEGEISTPFGGYKASGFGGRDNGIHAHEQYTELKTIWIDLS</sequence>
<dbReference type="PANTHER" id="PTHR11699">
    <property type="entry name" value="ALDEHYDE DEHYDROGENASE-RELATED"/>
    <property type="match status" value="1"/>
</dbReference>
<dbReference type="InterPro" id="IPR016160">
    <property type="entry name" value="Ald_DH_CS_CYS"/>
</dbReference>
<dbReference type="Proteomes" id="UP000253370">
    <property type="component" value="Unassembled WGS sequence"/>
</dbReference>
<dbReference type="CDD" id="cd07112">
    <property type="entry name" value="ALDH_GABALDH-PuuC"/>
    <property type="match status" value="1"/>
</dbReference>